<organism evidence="1 2">
    <name type="scientific">Sphaerospermopsis torques-reginae ITEP-024</name>
    <dbReference type="NCBI Taxonomy" id="984208"/>
    <lineage>
        <taxon>Bacteria</taxon>
        <taxon>Bacillati</taxon>
        <taxon>Cyanobacteriota</taxon>
        <taxon>Cyanophyceae</taxon>
        <taxon>Nostocales</taxon>
        <taxon>Aphanizomenonaceae</taxon>
        <taxon>Sphaerospermopsis</taxon>
        <taxon>Sphaerospermopsis torques-reginae</taxon>
    </lineage>
</organism>
<keyword evidence="2" id="KW-1185">Reference proteome</keyword>
<gene>
    <name evidence="1" type="ORF">K2F26_22360</name>
</gene>
<dbReference type="RefSeq" id="WP_220609545.1">
    <property type="nucleotide sequence ID" value="NZ_CP080598.1"/>
</dbReference>
<proteinExistence type="predicted"/>
<dbReference type="EMBL" id="CP080598">
    <property type="protein sequence ID" value="QYX31511.1"/>
    <property type="molecule type" value="Genomic_DNA"/>
</dbReference>
<dbReference type="Proteomes" id="UP000826540">
    <property type="component" value="Chromosome"/>
</dbReference>
<evidence type="ECO:0000313" key="2">
    <source>
        <dbReference type="Proteomes" id="UP000826540"/>
    </source>
</evidence>
<name>A0ABX8WYH8_9CYAN</name>
<reference evidence="1 2" key="1">
    <citation type="journal article" date="2022" name="J. Am. Chem. Soc.">
        <title>Biosynthesis of Guanitoxin Enables Global Environmental Detection in Freshwater Cyanobacteria.</title>
        <authorList>
            <person name="Lima S.T."/>
            <person name="Fallon T.R."/>
            <person name="Cordoza J.L."/>
            <person name="Chekan J.R."/>
            <person name="Delbaje E."/>
            <person name="Hopiavuori A.R."/>
            <person name="Alvarenga D.O."/>
            <person name="Wood S.M."/>
            <person name="Luhavaya H."/>
            <person name="Baumgartner J.T."/>
            <person name="Dorr F.A."/>
            <person name="Etchegaray A."/>
            <person name="Pinto E."/>
            <person name="McKinnie S.M.K."/>
            <person name="Fiore M.F."/>
            <person name="Moore B.S."/>
        </authorList>
    </citation>
    <scope>NUCLEOTIDE SEQUENCE [LARGE SCALE GENOMIC DNA]</scope>
    <source>
        <strain evidence="1 2">ITEP-024</strain>
    </source>
</reference>
<sequence length="88" mass="9650">MDEQEGIKLTPGSMKKLGNLVNIKDDIIADAIRERGGGQGQVNQLRSNYQNLRVGELANLAATGDPDAETAIKILKQARKKRDKYGNQ</sequence>
<protein>
    <submittedName>
        <fullName evidence="1">Uncharacterized protein</fullName>
    </submittedName>
</protein>
<evidence type="ECO:0000313" key="1">
    <source>
        <dbReference type="EMBL" id="QYX31511.1"/>
    </source>
</evidence>
<accession>A0ABX8WYH8</accession>